<keyword evidence="3" id="KW-1185">Reference proteome</keyword>
<evidence type="ECO:0000313" key="3">
    <source>
        <dbReference type="Proteomes" id="UP000256645"/>
    </source>
</evidence>
<dbReference type="AlphaFoldDB" id="A0A3D8RN64"/>
<evidence type="ECO:0000256" key="1">
    <source>
        <dbReference type="SAM" id="MobiDB-lite"/>
    </source>
</evidence>
<accession>A0A3D8RN64</accession>
<sequence>MPHHLARDLLARCHEASAAAGGGYVKGTESLDHAPSWRRAVRSASFSWGPEAVDGHMCTGSQQRQRGSGALAAGTPSPTPGSRESQGRRPAGHRARIHCPVVDDSGHR</sequence>
<feature type="region of interest" description="Disordered" evidence="1">
    <location>
        <begin position="49"/>
        <end position="108"/>
    </location>
</feature>
<dbReference type="EMBL" id="PDLM01000006">
    <property type="protein sequence ID" value="RDW75507.1"/>
    <property type="molecule type" value="Genomic_DNA"/>
</dbReference>
<evidence type="ECO:0000313" key="2">
    <source>
        <dbReference type="EMBL" id="RDW75507.1"/>
    </source>
</evidence>
<dbReference type="Proteomes" id="UP000256645">
    <property type="component" value="Unassembled WGS sequence"/>
</dbReference>
<proteinExistence type="predicted"/>
<organism evidence="2 3">
    <name type="scientific">Coleophoma cylindrospora</name>
    <dbReference type="NCBI Taxonomy" id="1849047"/>
    <lineage>
        <taxon>Eukaryota</taxon>
        <taxon>Fungi</taxon>
        <taxon>Dikarya</taxon>
        <taxon>Ascomycota</taxon>
        <taxon>Pezizomycotina</taxon>
        <taxon>Leotiomycetes</taxon>
        <taxon>Helotiales</taxon>
        <taxon>Dermateaceae</taxon>
        <taxon>Coleophoma</taxon>
    </lineage>
</organism>
<protein>
    <submittedName>
        <fullName evidence="2">Uncharacterized protein</fullName>
    </submittedName>
</protein>
<gene>
    <name evidence="2" type="ORF">BP6252_06649</name>
</gene>
<comment type="caution">
    <text evidence="2">The sequence shown here is derived from an EMBL/GenBank/DDBJ whole genome shotgun (WGS) entry which is preliminary data.</text>
</comment>
<reference evidence="2 3" key="1">
    <citation type="journal article" date="2018" name="IMA Fungus">
        <title>IMA Genome-F 9: Draft genome sequence of Annulohypoxylon stygium, Aspergillus mulundensis, Berkeleyomyces basicola (syn. Thielaviopsis basicola), Ceratocystis smalleyi, two Cercospora beticola strains, Coleophoma cylindrospora, Fusarium fracticaudum, Phialophora cf. hyalina, and Morchella septimelata.</title>
        <authorList>
            <person name="Wingfield B.D."/>
            <person name="Bills G.F."/>
            <person name="Dong Y."/>
            <person name="Huang W."/>
            <person name="Nel W.J."/>
            <person name="Swalarsk-Parry B.S."/>
            <person name="Vaghefi N."/>
            <person name="Wilken P.M."/>
            <person name="An Z."/>
            <person name="de Beer Z.W."/>
            <person name="De Vos L."/>
            <person name="Chen L."/>
            <person name="Duong T.A."/>
            <person name="Gao Y."/>
            <person name="Hammerbacher A."/>
            <person name="Kikkert J.R."/>
            <person name="Li Y."/>
            <person name="Li H."/>
            <person name="Li K."/>
            <person name="Li Q."/>
            <person name="Liu X."/>
            <person name="Ma X."/>
            <person name="Naidoo K."/>
            <person name="Pethybridge S.J."/>
            <person name="Sun J."/>
            <person name="Steenkamp E.T."/>
            <person name="van der Nest M.A."/>
            <person name="van Wyk S."/>
            <person name="Wingfield M.J."/>
            <person name="Xiong C."/>
            <person name="Yue Q."/>
            <person name="Zhang X."/>
        </authorList>
    </citation>
    <scope>NUCLEOTIDE SEQUENCE [LARGE SCALE GENOMIC DNA]</scope>
    <source>
        <strain evidence="2 3">BP6252</strain>
    </source>
</reference>
<name>A0A3D8RN64_9HELO</name>